<accession>A0A2P2D9N7</accession>
<dbReference type="RefSeq" id="WP_108958561.1">
    <property type="nucleotide sequence ID" value="NZ_BFAZ01000003.1"/>
</dbReference>
<dbReference type="InterPro" id="IPR013785">
    <property type="entry name" value="Aldolase_TIM"/>
</dbReference>
<evidence type="ECO:0000313" key="4">
    <source>
        <dbReference type="EMBL" id="GBF41342.1"/>
    </source>
</evidence>
<dbReference type="SUPFAM" id="SSF51569">
    <property type="entry name" value="Aldolase"/>
    <property type="match status" value="1"/>
</dbReference>
<dbReference type="Proteomes" id="UP000245206">
    <property type="component" value="Unassembled WGS sequence"/>
</dbReference>
<dbReference type="EMBL" id="BFAZ01000003">
    <property type="protein sequence ID" value="GBF41342.1"/>
    <property type="molecule type" value="Genomic_DNA"/>
</dbReference>
<protein>
    <submittedName>
        <fullName evidence="4">Protein with a 4-hydroxy-2-oxovalerate aldolase-like, N-terminal catalytic TIM barrel domain</fullName>
    </submittedName>
</protein>
<evidence type="ECO:0000259" key="3">
    <source>
        <dbReference type="PROSITE" id="PS50991"/>
    </source>
</evidence>
<comment type="caution">
    <text evidence="4">The sequence shown here is derived from an EMBL/GenBank/DDBJ whole genome shotgun (WGS) entry which is preliminary data.</text>
</comment>
<dbReference type="AlphaFoldDB" id="A0A2P2D9N7"/>
<dbReference type="Gene3D" id="3.20.20.70">
    <property type="entry name" value="Aldolase class I"/>
    <property type="match status" value="1"/>
</dbReference>
<gene>
    <name evidence="4" type="ORF">LPTSP2_06140</name>
</gene>
<organism evidence="4 5">
    <name type="scientific">Leptospira ellinghausenii</name>
    <dbReference type="NCBI Taxonomy" id="1917822"/>
    <lineage>
        <taxon>Bacteria</taxon>
        <taxon>Pseudomonadati</taxon>
        <taxon>Spirochaetota</taxon>
        <taxon>Spirochaetia</taxon>
        <taxon>Leptospirales</taxon>
        <taxon>Leptospiraceae</taxon>
        <taxon>Leptospira</taxon>
    </lineage>
</organism>
<name>A0A2P2D9N7_9LEPT</name>
<dbReference type="PANTHER" id="PTHR43538:SF1">
    <property type="entry name" value="(R)-CITRAMALATE SYNTHASE"/>
    <property type="match status" value="1"/>
</dbReference>
<evidence type="ECO:0000313" key="5">
    <source>
        <dbReference type="Proteomes" id="UP000245206"/>
    </source>
</evidence>
<dbReference type="InterPro" id="IPR005675">
    <property type="entry name" value="Citramal_synthase"/>
</dbReference>
<sequence>MKILDCTLRDGGYYTNWDFDNDLVKVYFESFNHLPIDFLEIGYKAFAENYYKGEFYYLPLFLIKKIKSISNKNLAILLNGKDLFESNIEDLLLPCVGLIDLVRVAIDPKDLNKSLTLLKRIKSLGFKVALNVMYMSKWKTMKSFLTDLPLVNETCDFFYMVDSYGSVYPEDVKEITQTVKSILSIPLGFHGHNNLEMALVNSLTALEYGVEIIDSTVTGMGRGAGNLKTELILTHLSSKGLLEFDFNYLSNLVDKFSQLQKLHNWGTNLPYMVSGSNSLPQKDVMEWITKRFYSLNSIVEALQNQKSNLLDKPRVERFKPENKFENVLLIGGGNSVQQHFEAIRSFVYTNKSSITIVHASSTNAYLFKDLDFIPQYFCLVGNEGHRLERVYDNSPFKGICILPPPPRKLGIYKPEIAKDKIFEIEQSTINHPINDTHTILAFEISSILEAKNVYLVGYDGYPKESITSKMHEMFIENQNIFNLVKNRFKLISLLPTLYDLKITSLYSLIK</sequence>
<reference evidence="5" key="1">
    <citation type="journal article" date="2019" name="Microbiol. Immunol.">
        <title>Molecular and phenotypic characterization of Leptospira johnsonii sp. nov., Leptospira ellinghausenii sp. nov. and Leptospira ryugenii sp. nov. isolated from soil and water in Japan.</title>
        <authorList>
            <person name="Masuzawa T."/>
            <person name="Saito M."/>
            <person name="Nakao R."/>
            <person name="Nikaido Y."/>
            <person name="Matsumoto M."/>
            <person name="Ogawa M."/>
            <person name="Yokoyama M."/>
            <person name="Hidaka Y."/>
            <person name="Tomita J."/>
            <person name="Sakakibara K."/>
            <person name="Suzuki K."/>
            <person name="Yasuda S."/>
            <person name="Sato H."/>
            <person name="Yamaguchi M."/>
            <person name="Yoshida S.I."/>
            <person name="Koizumi N."/>
            <person name="Kawamura Y."/>
        </authorList>
    </citation>
    <scope>NUCLEOTIDE SEQUENCE [LARGE SCALE GENOMIC DNA]</scope>
    <source>
        <strain evidence="5">E18</strain>
    </source>
</reference>
<keyword evidence="5" id="KW-1185">Reference proteome</keyword>
<dbReference type="GO" id="GO:0046912">
    <property type="term" value="F:acyltransferase activity, acyl groups converted into alkyl on transfer"/>
    <property type="evidence" value="ECO:0007669"/>
    <property type="project" value="InterPro"/>
</dbReference>
<dbReference type="GO" id="GO:0019752">
    <property type="term" value="P:carboxylic acid metabolic process"/>
    <property type="evidence" value="ECO:0007669"/>
    <property type="project" value="InterPro"/>
</dbReference>
<dbReference type="CDD" id="cd07944">
    <property type="entry name" value="DRE_TIM_HOA_like"/>
    <property type="match status" value="1"/>
</dbReference>
<evidence type="ECO:0000256" key="2">
    <source>
        <dbReference type="ARBA" id="ARBA00048263"/>
    </source>
</evidence>
<feature type="domain" description="Pyruvate carboxyltransferase" evidence="3">
    <location>
        <begin position="1"/>
        <end position="252"/>
    </location>
</feature>
<dbReference type="PANTHER" id="PTHR43538">
    <property type="entry name" value="ALPHA-IPM SYNTHASE/HOMOCITRATE SYNTHASE"/>
    <property type="match status" value="1"/>
</dbReference>
<evidence type="ECO:0000256" key="1">
    <source>
        <dbReference type="ARBA" id="ARBA00029440"/>
    </source>
</evidence>
<comment type="pathway">
    <text evidence="1">Amino-acid biosynthesis.</text>
</comment>
<dbReference type="GO" id="GO:0043714">
    <property type="term" value="F:(R)-citramalate synthase activity"/>
    <property type="evidence" value="ECO:0007669"/>
    <property type="project" value="UniProtKB-EC"/>
</dbReference>
<dbReference type="Pfam" id="PF00682">
    <property type="entry name" value="HMGL-like"/>
    <property type="match status" value="1"/>
</dbReference>
<dbReference type="PROSITE" id="PS50991">
    <property type="entry name" value="PYR_CT"/>
    <property type="match status" value="1"/>
</dbReference>
<dbReference type="InterPro" id="IPR000891">
    <property type="entry name" value="PYR_CT"/>
</dbReference>
<comment type="catalytic activity">
    <reaction evidence="2">
        <text>pyruvate + acetyl-CoA + H2O = (3R)-citramalate + CoA + H(+)</text>
        <dbReference type="Rhea" id="RHEA:19045"/>
        <dbReference type="ChEBI" id="CHEBI:15361"/>
        <dbReference type="ChEBI" id="CHEBI:15377"/>
        <dbReference type="ChEBI" id="CHEBI:15378"/>
        <dbReference type="ChEBI" id="CHEBI:30934"/>
        <dbReference type="ChEBI" id="CHEBI:57287"/>
        <dbReference type="ChEBI" id="CHEBI:57288"/>
        <dbReference type="EC" id="2.3.3.21"/>
    </reaction>
</comment>
<dbReference type="OrthoDB" id="9804858at2"/>
<proteinExistence type="predicted"/>